<feature type="compositionally biased region" description="Basic and acidic residues" evidence="8">
    <location>
        <begin position="42"/>
        <end position="55"/>
    </location>
</feature>
<name>A0ABP0ZKV0_9ASCO</name>
<keyword evidence="5 9" id="KW-1133">Transmembrane helix</keyword>
<evidence type="ECO:0000256" key="2">
    <source>
        <dbReference type="ARBA" id="ARBA00022692"/>
    </source>
</evidence>
<keyword evidence="6 9" id="KW-0472">Membrane</keyword>
<dbReference type="RefSeq" id="XP_066829933.1">
    <property type="nucleotide sequence ID" value="XM_066973055.1"/>
</dbReference>
<feature type="transmembrane region" description="Helical" evidence="9">
    <location>
        <begin position="230"/>
        <end position="250"/>
    </location>
</feature>
<feature type="domain" description="Phosphatidic acid phosphatase type 2/haloperoxidase" evidence="10">
    <location>
        <begin position="127"/>
        <end position="248"/>
    </location>
</feature>
<dbReference type="Pfam" id="PF01569">
    <property type="entry name" value="PAP2"/>
    <property type="match status" value="1"/>
</dbReference>
<dbReference type="InterPro" id="IPR000326">
    <property type="entry name" value="PAP2/HPO"/>
</dbReference>
<comment type="subcellular location">
    <subcellularLocation>
        <location evidence="1">Endoplasmic reticulum membrane</location>
        <topology evidence="1">Multi-pass membrane protein</topology>
    </subcellularLocation>
</comment>
<evidence type="ECO:0000256" key="6">
    <source>
        <dbReference type="ARBA" id="ARBA00023136"/>
    </source>
</evidence>
<keyword evidence="4" id="KW-0256">Endoplasmic reticulum</keyword>
<evidence type="ECO:0000256" key="3">
    <source>
        <dbReference type="ARBA" id="ARBA00022801"/>
    </source>
</evidence>
<dbReference type="SUPFAM" id="SSF48317">
    <property type="entry name" value="Acid phosphatase/Vanadium-dependent haloperoxidase"/>
    <property type="match status" value="1"/>
</dbReference>
<evidence type="ECO:0000256" key="1">
    <source>
        <dbReference type="ARBA" id="ARBA00004477"/>
    </source>
</evidence>
<evidence type="ECO:0000256" key="9">
    <source>
        <dbReference type="SAM" id="Phobius"/>
    </source>
</evidence>
<feature type="transmembrane region" description="Helical" evidence="9">
    <location>
        <begin position="204"/>
        <end position="223"/>
    </location>
</feature>
<evidence type="ECO:0000313" key="12">
    <source>
        <dbReference type="Proteomes" id="UP001497383"/>
    </source>
</evidence>
<feature type="region of interest" description="Disordered" evidence="8">
    <location>
        <begin position="1"/>
        <end position="55"/>
    </location>
</feature>
<accession>A0ABP0ZKV0</accession>
<keyword evidence="2 9" id="KW-0812">Transmembrane</keyword>
<feature type="compositionally biased region" description="Polar residues" evidence="8">
    <location>
        <begin position="31"/>
        <end position="41"/>
    </location>
</feature>
<dbReference type="PANTHER" id="PTHR14969">
    <property type="entry name" value="SPHINGOSINE-1-PHOSPHATE PHOSPHOHYDROLASE"/>
    <property type="match status" value="1"/>
</dbReference>
<keyword evidence="12" id="KW-1185">Reference proteome</keyword>
<dbReference type="Proteomes" id="UP001497383">
    <property type="component" value="Chromosome 3"/>
</dbReference>
<dbReference type="EMBL" id="OZ022407">
    <property type="protein sequence ID" value="CAK9438771.1"/>
    <property type="molecule type" value="Genomic_DNA"/>
</dbReference>
<evidence type="ECO:0000259" key="10">
    <source>
        <dbReference type="SMART" id="SM00014"/>
    </source>
</evidence>
<reference evidence="11 12" key="1">
    <citation type="submission" date="2024-03" db="EMBL/GenBank/DDBJ databases">
        <authorList>
            <person name="Brejova B."/>
        </authorList>
    </citation>
    <scope>NUCLEOTIDE SEQUENCE [LARGE SCALE GENOMIC DNA]</scope>
    <source>
        <strain evidence="11 12">CBS 14171</strain>
    </source>
</reference>
<keyword evidence="3" id="KW-0378">Hydrolase</keyword>
<evidence type="ECO:0000256" key="5">
    <source>
        <dbReference type="ARBA" id="ARBA00022989"/>
    </source>
</evidence>
<dbReference type="InterPro" id="IPR036938">
    <property type="entry name" value="PAP2/HPO_sf"/>
</dbReference>
<evidence type="ECO:0000256" key="7">
    <source>
        <dbReference type="ARBA" id="ARBA00038324"/>
    </source>
</evidence>
<gene>
    <name evidence="11" type="ORF">LODBEIA_P29950</name>
</gene>
<dbReference type="PANTHER" id="PTHR14969:SF28">
    <property type="entry name" value="DIHYDROSPHINGOSINE 1-PHOSPHATE PHOSPHATASE LCB3-RELATED"/>
    <property type="match status" value="1"/>
</dbReference>
<evidence type="ECO:0000313" key="11">
    <source>
        <dbReference type="EMBL" id="CAK9438771.1"/>
    </source>
</evidence>
<dbReference type="GeneID" id="92208191"/>
<proteinExistence type="inferred from homology"/>
<dbReference type="Gene3D" id="1.20.144.10">
    <property type="entry name" value="Phosphatidic acid phosphatase type 2/haloperoxidase"/>
    <property type="match status" value="1"/>
</dbReference>
<protein>
    <recommendedName>
        <fullName evidence="10">Phosphatidic acid phosphatase type 2/haloperoxidase domain-containing protein</fullName>
    </recommendedName>
</protein>
<dbReference type="CDD" id="cd03388">
    <property type="entry name" value="PAP2_SPPase1"/>
    <property type="match status" value="1"/>
</dbReference>
<sequence>MHQDQRESTSQLKYLQPQTKPEQEAGIKATATATSVEPSSQIEDHSGDAGNKEDDHYKKRLSPLRYKLRSLLLPLVRMETDILYTLQSNLRNPIFDFYFAWTANLASHTFYVLMLPPPIWFGASSLARDLIYVLGLGIYCTGFLKDYFCLPRPRSPPLHRITMSSYTAQEYGFPSSHAANATAVTLVVLHAVKQNKDSFEPVTYYSLISGLGLYYVSLIFGRLYCGMHGFLDIIVGSVVGLVLFLLRTYWGKMWDEFLFSKGSLLGGLMIVGGFISLIHFHSEPVDDCPCFDDSVAFIGVLIGLDLSHLICYQTQYLLSDTNLSDYYLVPFDSGKGVLSIVTRFIVGVFLVVIWKSISKPVIFTILPPVYKFIGVYLPRRNFISTAHTTQSTRNIRSTSISNDNTTQIGDLNNLIKGVTDRQKIDNYGPSSDIDIYEIMEYNKRHEHGIIDPEKLTFKSGVFKYRYDVEIVGRLIVYAGVAITAIWGFAFISALLNV</sequence>
<dbReference type="SMART" id="SM00014">
    <property type="entry name" value="acidPPc"/>
    <property type="match status" value="1"/>
</dbReference>
<feature type="transmembrane region" description="Helical" evidence="9">
    <location>
        <begin position="262"/>
        <end position="282"/>
    </location>
</feature>
<feature type="transmembrane region" description="Helical" evidence="9">
    <location>
        <begin position="131"/>
        <end position="150"/>
    </location>
</feature>
<evidence type="ECO:0000256" key="8">
    <source>
        <dbReference type="SAM" id="MobiDB-lite"/>
    </source>
</evidence>
<feature type="compositionally biased region" description="Polar residues" evidence="8">
    <location>
        <begin position="8"/>
        <end position="20"/>
    </location>
</feature>
<comment type="similarity">
    <text evidence="7">Belongs to the type 2 lipid phosphate phosphatase family.</text>
</comment>
<organism evidence="11 12">
    <name type="scientific">Lodderomyces beijingensis</name>
    <dbReference type="NCBI Taxonomy" id="1775926"/>
    <lineage>
        <taxon>Eukaryota</taxon>
        <taxon>Fungi</taxon>
        <taxon>Dikarya</taxon>
        <taxon>Ascomycota</taxon>
        <taxon>Saccharomycotina</taxon>
        <taxon>Pichiomycetes</taxon>
        <taxon>Debaryomycetaceae</taxon>
        <taxon>Candida/Lodderomyces clade</taxon>
        <taxon>Lodderomyces</taxon>
    </lineage>
</organism>
<feature type="transmembrane region" description="Helical" evidence="9">
    <location>
        <begin position="294"/>
        <end position="316"/>
    </location>
</feature>
<feature type="transmembrane region" description="Helical" evidence="9">
    <location>
        <begin position="97"/>
        <end position="119"/>
    </location>
</feature>
<feature type="transmembrane region" description="Helical" evidence="9">
    <location>
        <begin position="474"/>
        <end position="495"/>
    </location>
</feature>
<evidence type="ECO:0000256" key="4">
    <source>
        <dbReference type="ARBA" id="ARBA00022824"/>
    </source>
</evidence>